<evidence type="ECO:0000313" key="3">
    <source>
        <dbReference type="Proteomes" id="UP000037660"/>
    </source>
</evidence>
<dbReference type="PROSITE" id="PS51742">
    <property type="entry name" value="PPC"/>
    <property type="match status" value="1"/>
</dbReference>
<accession>A0A0K8NWJ0</accession>
<keyword evidence="3" id="KW-1185">Reference proteome</keyword>
<evidence type="ECO:0000259" key="1">
    <source>
        <dbReference type="PROSITE" id="PS51742"/>
    </source>
</evidence>
<dbReference type="InterPro" id="IPR005175">
    <property type="entry name" value="PPC_dom"/>
</dbReference>
<protein>
    <recommendedName>
        <fullName evidence="1">PPC domain-containing protein</fullName>
    </recommendedName>
</protein>
<dbReference type="OrthoDB" id="552202at2"/>
<reference evidence="3" key="1">
    <citation type="submission" date="2015-07" db="EMBL/GenBank/DDBJ databases">
        <title>Discovery of a poly(ethylene terephthalate assimilation.</title>
        <authorList>
            <person name="Yoshida S."/>
            <person name="Hiraga K."/>
            <person name="Takehana T."/>
            <person name="Taniguchi I."/>
            <person name="Yamaji H."/>
            <person name="Maeda Y."/>
            <person name="Toyohara K."/>
            <person name="Miyamoto K."/>
            <person name="Kimura Y."/>
            <person name="Oda K."/>
        </authorList>
    </citation>
    <scope>NUCLEOTIDE SEQUENCE [LARGE SCALE GENOMIC DNA]</scope>
    <source>
        <strain evidence="3">NBRC 110686 / TISTR 2288 / 201-F6</strain>
    </source>
</reference>
<gene>
    <name evidence="2" type="ORF">ISF6_0166</name>
</gene>
<dbReference type="SUPFAM" id="SSF117856">
    <property type="entry name" value="AF0104/ALDC/Ptd012-like"/>
    <property type="match status" value="1"/>
</dbReference>
<dbReference type="Pfam" id="PF03479">
    <property type="entry name" value="PCC"/>
    <property type="match status" value="1"/>
</dbReference>
<sequence length="139" mass="14372">MDTVALRLHPGDDLRLALEARARAEGWSAAFVVAGIGSLSQAALRLAGQPAALPWAGDLELLSLAGSLGPDSAHLHATVADATGAVRGGHVCAGCRVRTTLELLVALLPAQRFSRRHDPVTGYPELVVEPLVPGPFTGV</sequence>
<evidence type="ECO:0000313" key="2">
    <source>
        <dbReference type="EMBL" id="GAP34767.1"/>
    </source>
</evidence>
<dbReference type="AlphaFoldDB" id="A0A0K8NWJ0"/>
<reference evidence="2 3" key="2">
    <citation type="journal article" date="2016" name="Science">
        <title>A bacterium that degrades and assimilates poly(ethylene terephthalate).</title>
        <authorList>
            <person name="Yoshida S."/>
            <person name="Hiraga K."/>
            <person name="Takehana T."/>
            <person name="Taniguchi I."/>
            <person name="Yamaji H."/>
            <person name="Maeda Y."/>
            <person name="Toyohara K."/>
            <person name="Miyamoto K."/>
            <person name="Kimura Y."/>
            <person name="Oda K."/>
        </authorList>
    </citation>
    <scope>NUCLEOTIDE SEQUENCE [LARGE SCALE GENOMIC DNA]</scope>
    <source>
        <strain evidence="3">NBRC 110686 / TISTR 2288 / 201-F6</strain>
    </source>
</reference>
<dbReference type="Proteomes" id="UP000037660">
    <property type="component" value="Unassembled WGS sequence"/>
</dbReference>
<name>A0A0K8NWJ0_PISS1</name>
<comment type="caution">
    <text evidence="2">The sequence shown here is derived from an EMBL/GenBank/DDBJ whole genome shotgun (WGS) entry which is preliminary data.</text>
</comment>
<dbReference type="PANTHER" id="PTHR34988:SF1">
    <property type="entry name" value="DNA-BINDING PROTEIN"/>
    <property type="match status" value="1"/>
</dbReference>
<dbReference type="RefSeq" id="WP_054018879.1">
    <property type="nucleotide sequence ID" value="NZ_BBYR01000010.1"/>
</dbReference>
<dbReference type="PANTHER" id="PTHR34988">
    <property type="entry name" value="PROTEIN, PUTATIVE-RELATED"/>
    <property type="match status" value="1"/>
</dbReference>
<dbReference type="STRING" id="1547922.ISF6_0166"/>
<feature type="domain" description="PPC" evidence="1">
    <location>
        <begin position="1"/>
        <end position="129"/>
    </location>
</feature>
<proteinExistence type="predicted"/>
<dbReference type="CDD" id="cd11378">
    <property type="entry name" value="DUF296"/>
    <property type="match status" value="1"/>
</dbReference>
<dbReference type="EMBL" id="BBYR01000010">
    <property type="protein sequence ID" value="GAP34767.1"/>
    <property type="molecule type" value="Genomic_DNA"/>
</dbReference>
<organism evidence="2 3">
    <name type="scientific">Piscinibacter sakaiensis</name>
    <name type="common">Ideonella sakaiensis</name>
    <dbReference type="NCBI Taxonomy" id="1547922"/>
    <lineage>
        <taxon>Bacteria</taxon>
        <taxon>Pseudomonadati</taxon>
        <taxon>Pseudomonadota</taxon>
        <taxon>Betaproteobacteria</taxon>
        <taxon>Burkholderiales</taxon>
        <taxon>Sphaerotilaceae</taxon>
        <taxon>Piscinibacter</taxon>
    </lineage>
</organism>
<dbReference type="Gene3D" id="3.30.1330.80">
    <property type="entry name" value="Hypothetical protein, similar to alpha- acetolactate decarboxylase, domain 2"/>
    <property type="match status" value="1"/>
</dbReference>